<keyword evidence="2" id="KW-1185">Reference proteome</keyword>
<sequence>MAKEDLTVFTKEGCAKESGGSSPGRQLARRKLIESPVFLRRAGLSLVSRRCMTGMDGSEMQACKGQVPGLTI</sequence>
<accession>A0ABT6I5D8</accession>
<name>A0ABT6I5D8_9GAMM</name>
<proteinExistence type="predicted"/>
<organism evidence="1 2">
    <name type="scientific">Salinicola acroporae</name>
    <dbReference type="NCBI Taxonomy" id="1541440"/>
    <lineage>
        <taxon>Bacteria</taxon>
        <taxon>Pseudomonadati</taxon>
        <taxon>Pseudomonadota</taxon>
        <taxon>Gammaproteobacteria</taxon>
        <taxon>Oceanospirillales</taxon>
        <taxon>Halomonadaceae</taxon>
        <taxon>Salinicola</taxon>
    </lineage>
</organism>
<dbReference type="Proteomes" id="UP001162135">
    <property type="component" value="Unassembled WGS sequence"/>
</dbReference>
<reference evidence="1" key="2">
    <citation type="submission" date="2017-11" db="EMBL/GenBank/DDBJ databases">
        <authorList>
            <person name="Das S.K."/>
        </authorList>
    </citation>
    <scope>NUCLEOTIDE SEQUENCE</scope>
    <source>
        <strain evidence="1">S4-41</strain>
    </source>
</reference>
<evidence type="ECO:0000313" key="1">
    <source>
        <dbReference type="EMBL" id="MDH4572698.1"/>
    </source>
</evidence>
<dbReference type="EMBL" id="PGFS01000001">
    <property type="protein sequence ID" value="MDH4572698.1"/>
    <property type="molecule type" value="Genomic_DNA"/>
</dbReference>
<evidence type="ECO:0000313" key="2">
    <source>
        <dbReference type="Proteomes" id="UP001162135"/>
    </source>
</evidence>
<protein>
    <submittedName>
        <fullName evidence="1">Uncharacterized protein</fullName>
    </submittedName>
</protein>
<comment type="caution">
    <text evidence="1">The sequence shown here is derived from an EMBL/GenBank/DDBJ whole genome shotgun (WGS) entry which is preliminary data.</text>
</comment>
<gene>
    <name evidence="1" type="ORF">CUR86_09695</name>
</gene>
<reference evidence="1" key="1">
    <citation type="journal article" date="2015" name="Antonie Van Leeuwenhoek">
        <title>Comparative 16S rRNA signatures and multilocus sequence analysis for the genus Salinicola and description of Salinicola acroporae sp. nov., isolated from coral Acropora digitifera.</title>
        <authorList>
            <person name="Lepcha R.T."/>
            <person name="Poddar A."/>
            <person name="Schumann P."/>
            <person name="Das S.K."/>
        </authorList>
    </citation>
    <scope>NUCLEOTIDE SEQUENCE</scope>
    <source>
        <strain evidence="1">S4-41</strain>
    </source>
</reference>